<proteinExistence type="predicted"/>
<dbReference type="AlphaFoldDB" id="A0A0A9A2L6"/>
<sequence>MQTETMRGRQLILAPTALLARAMTSTSHAQAQEWVTEENCVDLIENPPWS</sequence>
<organism evidence="1">
    <name type="scientific">Arundo donax</name>
    <name type="common">Giant reed</name>
    <name type="synonym">Donax arundinaceus</name>
    <dbReference type="NCBI Taxonomy" id="35708"/>
    <lineage>
        <taxon>Eukaryota</taxon>
        <taxon>Viridiplantae</taxon>
        <taxon>Streptophyta</taxon>
        <taxon>Embryophyta</taxon>
        <taxon>Tracheophyta</taxon>
        <taxon>Spermatophyta</taxon>
        <taxon>Magnoliopsida</taxon>
        <taxon>Liliopsida</taxon>
        <taxon>Poales</taxon>
        <taxon>Poaceae</taxon>
        <taxon>PACMAD clade</taxon>
        <taxon>Arundinoideae</taxon>
        <taxon>Arundineae</taxon>
        <taxon>Arundo</taxon>
    </lineage>
</organism>
<reference evidence="1" key="1">
    <citation type="submission" date="2014-09" db="EMBL/GenBank/DDBJ databases">
        <authorList>
            <person name="Magalhaes I.L.F."/>
            <person name="Oliveira U."/>
            <person name="Santos F.R."/>
            <person name="Vidigal T.H.D.A."/>
            <person name="Brescovit A.D."/>
            <person name="Santos A.J."/>
        </authorList>
    </citation>
    <scope>NUCLEOTIDE SEQUENCE</scope>
    <source>
        <tissue evidence="1">Shoot tissue taken approximately 20 cm above the soil surface</tissue>
    </source>
</reference>
<reference evidence="1" key="2">
    <citation type="journal article" date="2015" name="Data Brief">
        <title>Shoot transcriptome of the giant reed, Arundo donax.</title>
        <authorList>
            <person name="Barrero R.A."/>
            <person name="Guerrero F.D."/>
            <person name="Moolhuijzen P."/>
            <person name="Goolsby J.A."/>
            <person name="Tidwell J."/>
            <person name="Bellgard S.E."/>
            <person name="Bellgard M.I."/>
        </authorList>
    </citation>
    <scope>NUCLEOTIDE SEQUENCE</scope>
    <source>
        <tissue evidence="1">Shoot tissue taken approximately 20 cm above the soil surface</tissue>
    </source>
</reference>
<accession>A0A0A9A2L6</accession>
<name>A0A0A9A2L6_ARUDO</name>
<evidence type="ECO:0000313" key="1">
    <source>
        <dbReference type="EMBL" id="JAD45894.1"/>
    </source>
</evidence>
<dbReference type="EMBL" id="GBRH01252001">
    <property type="protein sequence ID" value="JAD45894.1"/>
    <property type="molecule type" value="Transcribed_RNA"/>
</dbReference>
<protein>
    <submittedName>
        <fullName evidence="1">Uncharacterized protein</fullName>
    </submittedName>
</protein>